<dbReference type="GO" id="GO:0009245">
    <property type="term" value="P:lipid A biosynthetic process"/>
    <property type="evidence" value="ECO:0007669"/>
    <property type="project" value="TreeGrafter"/>
</dbReference>
<dbReference type="GO" id="GO:0046872">
    <property type="term" value="F:metal ion binding"/>
    <property type="evidence" value="ECO:0007669"/>
    <property type="project" value="UniProtKB-KW"/>
</dbReference>
<evidence type="ECO:0000313" key="5">
    <source>
        <dbReference type="EMBL" id="QDT35099.1"/>
    </source>
</evidence>
<dbReference type="RefSeq" id="WP_145204118.1">
    <property type="nucleotide sequence ID" value="NZ_CP036267.1"/>
</dbReference>
<proteinExistence type="predicted"/>
<organism evidence="5 6">
    <name type="scientific">Thalassoglobus polymorphus</name>
    <dbReference type="NCBI Taxonomy" id="2527994"/>
    <lineage>
        <taxon>Bacteria</taxon>
        <taxon>Pseudomonadati</taxon>
        <taxon>Planctomycetota</taxon>
        <taxon>Planctomycetia</taxon>
        <taxon>Planctomycetales</taxon>
        <taxon>Planctomycetaceae</taxon>
        <taxon>Thalassoglobus</taxon>
    </lineage>
</organism>
<sequence length="396" mass="44463">MDWLNLLALLWLIAGNTTLWVAYVNRTHALPLTCGTLHRLRRVHDVMIILVPLLLIVGLGLTGPKLLLGGSWAKLTPFWWAFVGVCLLGGMQLVFVTIRNILQRAPEQLIDKQSETIDIADKLGAKPVEPGKYYRLAMLPMNEQFEVEFNQKTFQLESLPAELDGLSILHISDWHFMGTLSQSYFKQVSDLLAQEPVDIVCFTGDLIDSMKCVEWIPETLGKLKGKYGNFFILGNHDWYQDPDVIREAVSKIGWVNVASETVELEIDHAILQIGGDETPWMGTSPEFSEIAHFRLLLCHTPDNLQSARDSHVDLMLSGHNHGGQVQLPLVGPVYSPSRFGTQYASGIFWEAPTLLHISRGLSGRHPLRYHCRPEVTRIVLKAVEVSPEKPHEPGVD</sequence>
<dbReference type="Gene3D" id="3.60.21.10">
    <property type="match status" value="1"/>
</dbReference>
<dbReference type="InterPro" id="IPR004843">
    <property type="entry name" value="Calcineurin-like_PHP"/>
</dbReference>
<evidence type="ECO:0000256" key="3">
    <source>
        <dbReference type="SAM" id="Phobius"/>
    </source>
</evidence>
<keyword evidence="2 5" id="KW-0378">Hydrolase</keyword>
<protein>
    <submittedName>
        <fullName evidence="5">Putative metallophosphoesterase</fullName>
        <ecNumber evidence="5">3.1.-.-</ecNumber>
    </submittedName>
</protein>
<dbReference type="Proteomes" id="UP000315724">
    <property type="component" value="Chromosome"/>
</dbReference>
<name>A0A517QTX8_9PLAN</name>
<evidence type="ECO:0000256" key="2">
    <source>
        <dbReference type="ARBA" id="ARBA00022801"/>
    </source>
</evidence>
<dbReference type="AlphaFoldDB" id="A0A517QTX8"/>
<keyword evidence="6" id="KW-1185">Reference proteome</keyword>
<evidence type="ECO:0000259" key="4">
    <source>
        <dbReference type="Pfam" id="PF00149"/>
    </source>
</evidence>
<dbReference type="KEGG" id="tpol:Mal48_43740"/>
<feature type="transmembrane region" description="Helical" evidence="3">
    <location>
        <begin position="79"/>
        <end position="102"/>
    </location>
</feature>
<dbReference type="EC" id="3.1.-.-" evidence="5"/>
<dbReference type="CDD" id="cd07385">
    <property type="entry name" value="MPP_YkuE_C"/>
    <property type="match status" value="1"/>
</dbReference>
<dbReference type="EMBL" id="CP036267">
    <property type="protein sequence ID" value="QDT35099.1"/>
    <property type="molecule type" value="Genomic_DNA"/>
</dbReference>
<feature type="transmembrane region" description="Helical" evidence="3">
    <location>
        <begin position="46"/>
        <end position="67"/>
    </location>
</feature>
<evidence type="ECO:0000313" key="6">
    <source>
        <dbReference type="Proteomes" id="UP000315724"/>
    </source>
</evidence>
<accession>A0A517QTX8</accession>
<dbReference type="OrthoDB" id="9780884at2"/>
<dbReference type="Pfam" id="PF00149">
    <property type="entry name" value="Metallophos"/>
    <property type="match status" value="1"/>
</dbReference>
<keyword evidence="3" id="KW-1133">Transmembrane helix</keyword>
<dbReference type="GO" id="GO:0016020">
    <property type="term" value="C:membrane"/>
    <property type="evidence" value="ECO:0007669"/>
    <property type="project" value="GOC"/>
</dbReference>
<dbReference type="PANTHER" id="PTHR31302">
    <property type="entry name" value="TRANSMEMBRANE PROTEIN WITH METALLOPHOSPHOESTERASE DOMAIN-RELATED"/>
    <property type="match status" value="1"/>
</dbReference>
<feature type="domain" description="Calcineurin-like phosphoesterase" evidence="4">
    <location>
        <begin position="167"/>
        <end position="321"/>
    </location>
</feature>
<dbReference type="InterPro" id="IPR029052">
    <property type="entry name" value="Metallo-depent_PP-like"/>
</dbReference>
<evidence type="ECO:0000256" key="1">
    <source>
        <dbReference type="ARBA" id="ARBA00022723"/>
    </source>
</evidence>
<gene>
    <name evidence="5" type="ORF">Mal48_43740</name>
</gene>
<keyword evidence="3" id="KW-0472">Membrane</keyword>
<keyword evidence="3" id="KW-0812">Transmembrane</keyword>
<feature type="transmembrane region" description="Helical" evidence="3">
    <location>
        <begin position="6"/>
        <end position="25"/>
    </location>
</feature>
<dbReference type="PANTHER" id="PTHR31302:SF31">
    <property type="entry name" value="PHOSPHODIESTERASE YAEI"/>
    <property type="match status" value="1"/>
</dbReference>
<dbReference type="GO" id="GO:0008758">
    <property type="term" value="F:UDP-2,3-diacylglucosamine hydrolase activity"/>
    <property type="evidence" value="ECO:0007669"/>
    <property type="project" value="TreeGrafter"/>
</dbReference>
<dbReference type="SUPFAM" id="SSF56300">
    <property type="entry name" value="Metallo-dependent phosphatases"/>
    <property type="match status" value="1"/>
</dbReference>
<dbReference type="InterPro" id="IPR051158">
    <property type="entry name" value="Metallophosphoesterase_sf"/>
</dbReference>
<keyword evidence="1" id="KW-0479">Metal-binding</keyword>
<reference evidence="5 6" key="1">
    <citation type="submission" date="2019-02" db="EMBL/GenBank/DDBJ databases">
        <title>Deep-cultivation of Planctomycetes and their phenomic and genomic characterization uncovers novel biology.</title>
        <authorList>
            <person name="Wiegand S."/>
            <person name="Jogler M."/>
            <person name="Boedeker C."/>
            <person name="Pinto D."/>
            <person name="Vollmers J."/>
            <person name="Rivas-Marin E."/>
            <person name="Kohn T."/>
            <person name="Peeters S.H."/>
            <person name="Heuer A."/>
            <person name="Rast P."/>
            <person name="Oberbeckmann S."/>
            <person name="Bunk B."/>
            <person name="Jeske O."/>
            <person name="Meyerdierks A."/>
            <person name="Storesund J.E."/>
            <person name="Kallscheuer N."/>
            <person name="Luecker S."/>
            <person name="Lage O.M."/>
            <person name="Pohl T."/>
            <person name="Merkel B.J."/>
            <person name="Hornburger P."/>
            <person name="Mueller R.-W."/>
            <person name="Bruemmer F."/>
            <person name="Labrenz M."/>
            <person name="Spormann A.M."/>
            <person name="Op den Camp H."/>
            <person name="Overmann J."/>
            <person name="Amann R."/>
            <person name="Jetten M.S.M."/>
            <person name="Mascher T."/>
            <person name="Medema M.H."/>
            <person name="Devos D.P."/>
            <person name="Kaster A.-K."/>
            <person name="Ovreas L."/>
            <person name="Rohde M."/>
            <person name="Galperin M.Y."/>
            <person name="Jogler C."/>
        </authorList>
    </citation>
    <scope>NUCLEOTIDE SEQUENCE [LARGE SCALE GENOMIC DNA]</scope>
    <source>
        <strain evidence="5 6">Mal48</strain>
    </source>
</reference>